<evidence type="ECO:0000313" key="5">
    <source>
        <dbReference type="Proteomes" id="UP001216674"/>
    </source>
</evidence>
<evidence type="ECO:0000313" key="4">
    <source>
        <dbReference type="EMBL" id="MDF3837688.1"/>
    </source>
</evidence>
<protein>
    <submittedName>
        <fullName evidence="4">XRE family transcriptional regulator</fullName>
    </submittedName>
</protein>
<dbReference type="SUPFAM" id="SSF51182">
    <property type="entry name" value="RmlC-like cupins"/>
    <property type="match status" value="1"/>
</dbReference>
<dbReference type="Pfam" id="PF13560">
    <property type="entry name" value="HTH_31"/>
    <property type="match status" value="1"/>
</dbReference>
<dbReference type="RefSeq" id="WP_276267825.1">
    <property type="nucleotide sequence ID" value="NZ_JARJLM010000531.1"/>
</dbReference>
<feature type="compositionally biased region" description="Basic and acidic residues" evidence="2">
    <location>
        <begin position="9"/>
        <end position="25"/>
    </location>
</feature>
<dbReference type="InterPro" id="IPR011051">
    <property type="entry name" value="RmlC_Cupin_sf"/>
</dbReference>
<feature type="region of interest" description="Disordered" evidence="2">
    <location>
        <begin position="1"/>
        <end position="25"/>
    </location>
</feature>
<sequence length="248" mass="26530">MKTQIGPGRKGEEGGDSDESRTLDRETFGKRLRSARKGFGWTLAHLAALSGVSITTISRAERGQLALGYENFAALGRALQMDMGSMFAGAGVQPAPFQGPVVTRAGEGVTYRGTSFSYEFLGTEAVGKQMIPVVSTVHARRIAGPEDFARHPGEEFVYVLSGEIEVHFDNGEMVHLARGDSLYFDAGQGHAYISLSRQLARIVGVMTSESSFMKSAQAGEREAMPKRIAEPASEKAAGGKGKGRGKAR</sequence>
<dbReference type="InterPro" id="IPR010982">
    <property type="entry name" value="Lambda_DNA-bd_dom_sf"/>
</dbReference>
<proteinExistence type="predicted"/>
<dbReference type="CDD" id="cd02209">
    <property type="entry name" value="cupin_XRE_C"/>
    <property type="match status" value="1"/>
</dbReference>
<dbReference type="InterPro" id="IPR001387">
    <property type="entry name" value="Cro/C1-type_HTH"/>
</dbReference>
<dbReference type="InterPro" id="IPR013096">
    <property type="entry name" value="Cupin_2"/>
</dbReference>
<dbReference type="PROSITE" id="PS50943">
    <property type="entry name" value="HTH_CROC1"/>
    <property type="match status" value="1"/>
</dbReference>
<dbReference type="SMART" id="SM00530">
    <property type="entry name" value="HTH_XRE"/>
    <property type="match status" value="1"/>
</dbReference>
<dbReference type="Gene3D" id="1.10.260.40">
    <property type="entry name" value="lambda repressor-like DNA-binding domains"/>
    <property type="match status" value="1"/>
</dbReference>
<organism evidence="4 5">
    <name type="scientific">Cupriavidus basilensis</name>
    <dbReference type="NCBI Taxonomy" id="68895"/>
    <lineage>
        <taxon>Bacteria</taxon>
        <taxon>Pseudomonadati</taxon>
        <taxon>Pseudomonadota</taxon>
        <taxon>Betaproteobacteria</taxon>
        <taxon>Burkholderiales</taxon>
        <taxon>Burkholderiaceae</taxon>
        <taxon>Cupriavidus</taxon>
    </lineage>
</organism>
<dbReference type="PANTHER" id="PTHR46797:SF20">
    <property type="entry name" value="BLR4304 PROTEIN"/>
    <property type="match status" value="1"/>
</dbReference>
<name>A0ABT6AZ98_9BURK</name>
<gene>
    <name evidence="4" type="ORF">P3W85_32810</name>
</gene>
<dbReference type="Pfam" id="PF07883">
    <property type="entry name" value="Cupin_2"/>
    <property type="match status" value="1"/>
</dbReference>
<evidence type="ECO:0000259" key="3">
    <source>
        <dbReference type="PROSITE" id="PS50943"/>
    </source>
</evidence>
<dbReference type="PANTHER" id="PTHR46797">
    <property type="entry name" value="HTH-TYPE TRANSCRIPTIONAL REGULATOR"/>
    <property type="match status" value="1"/>
</dbReference>
<dbReference type="InterPro" id="IPR050807">
    <property type="entry name" value="TransReg_Diox_bact_type"/>
</dbReference>
<dbReference type="CDD" id="cd00093">
    <property type="entry name" value="HTH_XRE"/>
    <property type="match status" value="1"/>
</dbReference>
<dbReference type="Proteomes" id="UP001216674">
    <property type="component" value="Unassembled WGS sequence"/>
</dbReference>
<accession>A0ABT6AZ98</accession>
<dbReference type="SUPFAM" id="SSF47413">
    <property type="entry name" value="lambda repressor-like DNA-binding domains"/>
    <property type="match status" value="1"/>
</dbReference>
<feature type="compositionally biased region" description="Basic and acidic residues" evidence="2">
    <location>
        <begin position="219"/>
        <end position="233"/>
    </location>
</feature>
<feature type="region of interest" description="Disordered" evidence="2">
    <location>
        <begin position="214"/>
        <end position="248"/>
    </location>
</feature>
<keyword evidence="5" id="KW-1185">Reference proteome</keyword>
<comment type="caution">
    <text evidence="4">The sequence shown here is derived from an EMBL/GenBank/DDBJ whole genome shotgun (WGS) entry which is preliminary data.</text>
</comment>
<dbReference type="Gene3D" id="2.60.120.10">
    <property type="entry name" value="Jelly Rolls"/>
    <property type="match status" value="1"/>
</dbReference>
<evidence type="ECO:0000256" key="2">
    <source>
        <dbReference type="SAM" id="MobiDB-lite"/>
    </source>
</evidence>
<evidence type="ECO:0000256" key="1">
    <source>
        <dbReference type="ARBA" id="ARBA00023125"/>
    </source>
</evidence>
<keyword evidence="1" id="KW-0238">DNA-binding</keyword>
<dbReference type="InterPro" id="IPR014710">
    <property type="entry name" value="RmlC-like_jellyroll"/>
</dbReference>
<feature type="domain" description="HTH cro/C1-type" evidence="3">
    <location>
        <begin position="32"/>
        <end position="86"/>
    </location>
</feature>
<reference evidence="4 5" key="1">
    <citation type="submission" date="2023-03" db="EMBL/GenBank/DDBJ databases">
        <title>Draft assemblies of triclosan tolerant bacteria isolated from returned activated sludge.</title>
        <authorList>
            <person name="Van Hamelsveld S."/>
        </authorList>
    </citation>
    <scope>NUCLEOTIDE SEQUENCE [LARGE SCALE GENOMIC DNA]</scope>
    <source>
        <strain evidence="4 5">GW210010_S58</strain>
    </source>
</reference>
<dbReference type="EMBL" id="JARJLM010000531">
    <property type="protein sequence ID" value="MDF3837688.1"/>
    <property type="molecule type" value="Genomic_DNA"/>
</dbReference>